<evidence type="ECO:0000256" key="1">
    <source>
        <dbReference type="SAM" id="MobiDB-lite"/>
    </source>
</evidence>
<protein>
    <submittedName>
        <fullName evidence="2">Uncharacterized protein</fullName>
    </submittedName>
</protein>
<keyword evidence="3" id="KW-1185">Reference proteome</keyword>
<dbReference type="Proteomes" id="UP000314294">
    <property type="component" value="Unassembled WGS sequence"/>
</dbReference>
<gene>
    <name evidence="2" type="ORF">EYF80_066599</name>
</gene>
<sequence>MSTECRACDSGDDAGSGLSRTSEVLLTLRPDLQDVLVWLGEHQHLMGPDHQTTRGWSRRSFMGPDHQTTRGWSRRSFMGPDHQSSESGPPQRASVGGR</sequence>
<proteinExistence type="predicted"/>
<comment type="caution">
    <text evidence="2">The sequence shown here is derived from an EMBL/GenBank/DDBJ whole genome shotgun (WGS) entry which is preliminary data.</text>
</comment>
<organism evidence="2 3">
    <name type="scientific">Liparis tanakae</name>
    <name type="common">Tanaka's snailfish</name>
    <dbReference type="NCBI Taxonomy" id="230148"/>
    <lineage>
        <taxon>Eukaryota</taxon>
        <taxon>Metazoa</taxon>
        <taxon>Chordata</taxon>
        <taxon>Craniata</taxon>
        <taxon>Vertebrata</taxon>
        <taxon>Euteleostomi</taxon>
        <taxon>Actinopterygii</taxon>
        <taxon>Neopterygii</taxon>
        <taxon>Teleostei</taxon>
        <taxon>Neoteleostei</taxon>
        <taxon>Acanthomorphata</taxon>
        <taxon>Eupercaria</taxon>
        <taxon>Perciformes</taxon>
        <taxon>Cottioidei</taxon>
        <taxon>Cottales</taxon>
        <taxon>Liparidae</taxon>
        <taxon>Liparis</taxon>
    </lineage>
</organism>
<dbReference type="AlphaFoldDB" id="A0A4Z2E4L7"/>
<accession>A0A4Z2E4L7</accession>
<name>A0A4Z2E4L7_9TELE</name>
<feature type="region of interest" description="Disordered" evidence="1">
    <location>
        <begin position="46"/>
        <end position="98"/>
    </location>
</feature>
<evidence type="ECO:0000313" key="3">
    <source>
        <dbReference type="Proteomes" id="UP000314294"/>
    </source>
</evidence>
<evidence type="ECO:0000313" key="2">
    <source>
        <dbReference type="EMBL" id="TNN23282.1"/>
    </source>
</evidence>
<reference evidence="2 3" key="1">
    <citation type="submission" date="2019-03" db="EMBL/GenBank/DDBJ databases">
        <title>First draft genome of Liparis tanakae, snailfish: a comprehensive survey of snailfish specific genes.</title>
        <authorList>
            <person name="Kim W."/>
            <person name="Song I."/>
            <person name="Jeong J.-H."/>
            <person name="Kim D."/>
            <person name="Kim S."/>
            <person name="Ryu S."/>
            <person name="Song J.Y."/>
            <person name="Lee S.K."/>
        </authorList>
    </citation>
    <scope>NUCLEOTIDE SEQUENCE [LARGE SCALE GENOMIC DNA]</scope>
    <source>
        <tissue evidence="2">Muscle</tissue>
    </source>
</reference>
<dbReference type="EMBL" id="SRLO01019091">
    <property type="protein sequence ID" value="TNN23282.1"/>
    <property type="molecule type" value="Genomic_DNA"/>
</dbReference>